<protein>
    <submittedName>
        <fullName evidence="2">Uncharacterized protein</fullName>
    </submittedName>
</protein>
<accession>A0A2P4XZS1</accession>
<reference evidence="2 3" key="1">
    <citation type="journal article" date="2017" name="Genome Biol. Evol.">
        <title>Phytophthora megakarya and P. palmivora, closely related causal agents of cacao black pod rot, underwent increases in genome sizes and gene numbers by different mechanisms.</title>
        <authorList>
            <person name="Ali S.S."/>
            <person name="Shao J."/>
            <person name="Lary D.J."/>
            <person name="Kronmiller B."/>
            <person name="Shen D."/>
            <person name="Strem M.D."/>
            <person name="Amoako-Attah I."/>
            <person name="Akrofi A.Y."/>
            <person name="Begoude B.A."/>
            <person name="Ten Hoopen G.M."/>
            <person name="Coulibaly K."/>
            <person name="Kebe B.I."/>
            <person name="Melnick R.L."/>
            <person name="Guiltinan M.J."/>
            <person name="Tyler B.M."/>
            <person name="Meinhardt L.W."/>
            <person name="Bailey B.A."/>
        </authorList>
    </citation>
    <scope>NUCLEOTIDE SEQUENCE [LARGE SCALE GENOMIC DNA]</scope>
    <source>
        <strain evidence="3">sbr112.9</strain>
    </source>
</reference>
<organism evidence="2 3">
    <name type="scientific">Phytophthora palmivora</name>
    <dbReference type="NCBI Taxonomy" id="4796"/>
    <lineage>
        <taxon>Eukaryota</taxon>
        <taxon>Sar</taxon>
        <taxon>Stramenopiles</taxon>
        <taxon>Oomycota</taxon>
        <taxon>Peronosporomycetes</taxon>
        <taxon>Peronosporales</taxon>
        <taxon>Peronosporaceae</taxon>
        <taxon>Phytophthora</taxon>
    </lineage>
</organism>
<evidence type="ECO:0000256" key="1">
    <source>
        <dbReference type="SAM" id="MobiDB-lite"/>
    </source>
</evidence>
<dbReference type="AlphaFoldDB" id="A0A2P4XZS1"/>
<name>A0A2P4XZS1_9STRA</name>
<dbReference type="Gene3D" id="3.40.50.12710">
    <property type="match status" value="1"/>
</dbReference>
<feature type="non-terminal residue" evidence="2">
    <location>
        <position position="307"/>
    </location>
</feature>
<dbReference type="InterPro" id="IPR038375">
    <property type="entry name" value="NDUFAF7_sf"/>
</dbReference>
<keyword evidence="3" id="KW-1185">Reference proteome</keyword>
<feature type="compositionally biased region" description="Polar residues" evidence="1">
    <location>
        <begin position="32"/>
        <end position="45"/>
    </location>
</feature>
<evidence type="ECO:0000313" key="3">
    <source>
        <dbReference type="Proteomes" id="UP000237271"/>
    </source>
</evidence>
<comment type="caution">
    <text evidence="2">The sequence shown here is derived from an EMBL/GenBank/DDBJ whole genome shotgun (WGS) entry which is preliminary data.</text>
</comment>
<proteinExistence type="predicted"/>
<evidence type="ECO:0000313" key="2">
    <source>
        <dbReference type="EMBL" id="POM71055.1"/>
    </source>
</evidence>
<gene>
    <name evidence="2" type="ORF">PHPALM_12431</name>
</gene>
<dbReference type="SUPFAM" id="SSF53335">
    <property type="entry name" value="S-adenosyl-L-methionine-dependent methyltransferases"/>
    <property type="match status" value="1"/>
</dbReference>
<dbReference type="OrthoDB" id="64915at2759"/>
<dbReference type="InterPro" id="IPR029063">
    <property type="entry name" value="SAM-dependent_MTases_sf"/>
</dbReference>
<feature type="region of interest" description="Disordered" evidence="1">
    <location>
        <begin position="1"/>
        <end position="75"/>
    </location>
</feature>
<sequence>MPLPVDAHPLSPEAVRPGAHTVPDDAGVHVTKSPTPVTSDSSDGETSAPPAPSGPVDPAATFSASSTSNKADEVRELEMQTPPRYQLEDFTPFARCHLWKLMMSFYDRQGVESWAQGIVPHFITSNTFIAKRYSNVLRAYFRDAIKPGSASPVDPTQPFYIVELGAGSGKFSFYFLKALAQMESVLDFPLNSIRYIMTDFTEQNFNFWKTHPALAPFVKRGIVDFAIFDATTDTELRLYSSGQVIRPGDLTNPLCLIANYLFDTLYHDLFQVDGGVLKEGLVSVGSKRTEEPDPLDPEIIKRLSNVF</sequence>
<dbReference type="Proteomes" id="UP000237271">
    <property type="component" value="Unassembled WGS sequence"/>
</dbReference>
<dbReference type="EMBL" id="NCKW01006643">
    <property type="protein sequence ID" value="POM71055.1"/>
    <property type="molecule type" value="Genomic_DNA"/>
</dbReference>